<comment type="similarity">
    <text evidence="2">Belongs to the CREG family.</text>
</comment>
<protein>
    <submittedName>
        <fullName evidence="10">Protein CREG2</fullName>
    </submittedName>
</protein>
<dbReference type="RefSeq" id="XP_018102554.1">
    <property type="nucleotide sequence ID" value="XM_018247065.2"/>
</dbReference>
<proteinExistence type="inferred from homology"/>
<name>A0A1L8HGP0_XENLA</name>
<feature type="domain" description="CREG-like beta-barrel" evidence="8">
    <location>
        <begin position="138"/>
        <end position="301"/>
    </location>
</feature>
<dbReference type="Xenbase" id="XB-GENE-6487216">
    <property type="gene designation" value="creg2.L"/>
</dbReference>
<evidence type="ECO:0000313" key="10">
    <source>
        <dbReference type="RefSeq" id="XP_018102554.1"/>
    </source>
</evidence>
<keyword evidence="9" id="KW-1185">Reference proteome</keyword>
<evidence type="ECO:0000256" key="6">
    <source>
        <dbReference type="SAM" id="MobiDB-lite"/>
    </source>
</evidence>
<dbReference type="InterPro" id="IPR055343">
    <property type="entry name" value="CREG_beta-barrel"/>
</dbReference>
<dbReference type="PaxDb" id="8355-A0A1L8HGP0"/>
<feature type="transmembrane region" description="Helical" evidence="7">
    <location>
        <begin position="12"/>
        <end position="37"/>
    </location>
</feature>
<dbReference type="CTD" id="108708402"/>
<dbReference type="GO" id="GO:0005737">
    <property type="term" value="C:cytoplasm"/>
    <property type="evidence" value="ECO:0007669"/>
    <property type="project" value="UniProtKB-ARBA"/>
</dbReference>
<dbReference type="AlphaFoldDB" id="A0A1L8HGP0"/>
<evidence type="ECO:0000256" key="4">
    <source>
        <dbReference type="ARBA" id="ARBA00022729"/>
    </source>
</evidence>
<keyword evidence="3" id="KW-0964">Secreted</keyword>
<evidence type="ECO:0000256" key="2">
    <source>
        <dbReference type="ARBA" id="ARBA00009230"/>
    </source>
</evidence>
<reference evidence="10" key="1">
    <citation type="submission" date="2025-08" db="UniProtKB">
        <authorList>
            <consortium name="RefSeq"/>
        </authorList>
    </citation>
    <scope>IDENTIFICATION</scope>
    <source>
        <strain evidence="10">J_2021</strain>
        <tissue evidence="10">Erythrocytes</tissue>
    </source>
</reference>
<organism evidence="9 10">
    <name type="scientific">Xenopus laevis</name>
    <name type="common">African clawed frog</name>
    <dbReference type="NCBI Taxonomy" id="8355"/>
    <lineage>
        <taxon>Eukaryota</taxon>
        <taxon>Metazoa</taxon>
        <taxon>Chordata</taxon>
        <taxon>Craniata</taxon>
        <taxon>Vertebrata</taxon>
        <taxon>Euteleostomi</taxon>
        <taxon>Amphibia</taxon>
        <taxon>Batrachia</taxon>
        <taxon>Anura</taxon>
        <taxon>Pipoidea</taxon>
        <taxon>Pipidae</taxon>
        <taxon>Xenopodinae</taxon>
        <taxon>Xenopus</taxon>
        <taxon>Xenopus</taxon>
    </lineage>
</organism>
<evidence type="ECO:0000313" key="9">
    <source>
        <dbReference type="Proteomes" id="UP000186698"/>
    </source>
</evidence>
<dbReference type="FunFam" id="2.30.110.10:FF:000004">
    <property type="entry name" value="Cellular repressor of E1A-stimulated genes 1"/>
    <property type="match status" value="1"/>
</dbReference>
<dbReference type="AGR" id="Xenbase:XB-GENE-6487216"/>
<keyword evidence="5" id="KW-0325">Glycoprotein</keyword>
<evidence type="ECO:0000256" key="3">
    <source>
        <dbReference type="ARBA" id="ARBA00022525"/>
    </source>
</evidence>
<accession>A0A1L8HGP0</accession>
<evidence type="ECO:0000256" key="1">
    <source>
        <dbReference type="ARBA" id="ARBA00004613"/>
    </source>
</evidence>
<keyword evidence="7" id="KW-0812">Transmembrane</keyword>
<feature type="region of interest" description="Disordered" evidence="6">
    <location>
        <begin position="90"/>
        <end position="131"/>
    </location>
</feature>
<evidence type="ECO:0000256" key="5">
    <source>
        <dbReference type="ARBA" id="ARBA00023180"/>
    </source>
</evidence>
<feature type="compositionally biased region" description="Basic and acidic residues" evidence="6">
    <location>
        <begin position="90"/>
        <end position="105"/>
    </location>
</feature>
<dbReference type="KEGG" id="xla:108708402"/>
<dbReference type="GO" id="GO:0005615">
    <property type="term" value="C:extracellular space"/>
    <property type="evidence" value="ECO:0000318"/>
    <property type="project" value="GO_Central"/>
</dbReference>
<comment type="subcellular location">
    <subcellularLocation>
        <location evidence="1">Secreted</location>
    </subcellularLocation>
</comment>
<gene>
    <name evidence="10 11" type="primary">creg2.L</name>
</gene>
<dbReference type="Bgee" id="108708402">
    <property type="expression patterns" value="Expressed in brain and 16 other cell types or tissues"/>
</dbReference>
<dbReference type="InterPro" id="IPR012349">
    <property type="entry name" value="Split_barrel_FMN-bd"/>
</dbReference>
<sequence>MQIPASYGSLKMSVYFFPSGSAALVCLLWAFACVWLPCSHSYVIVNSVSWSVTNEVEEELDSSSTEDVLPALLEDTISIWKQSYPASFKEESRDMKSRPASDRSKQISSSSRMFSYKRESNVATESPSPPSQAAMALHQKMAKNARVLAHHSKWGFLATMSTQESIAGVPFGHVLLTSDGPMDNGTGDPYIYANQKASFISDLLKNPVASLTFSDPDADLCKSITEEHDPQTAALTLTGQMVIVPPEEADFAKKALFSRHPVMRKLSQNSGWLLMKMKTEHVHVTDCYGKTFTIKMEDYYQS</sequence>
<evidence type="ECO:0000256" key="7">
    <source>
        <dbReference type="SAM" id="Phobius"/>
    </source>
</evidence>
<dbReference type="OrthoDB" id="9869319at2759"/>
<dbReference type="Pfam" id="PF13883">
    <property type="entry name" value="CREG_beta-barrel"/>
    <property type="match status" value="1"/>
</dbReference>
<dbReference type="PANTHER" id="PTHR13343:SF15">
    <property type="entry name" value="PROTEIN CREG2"/>
    <property type="match status" value="1"/>
</dbReference>
<evidence type="ECO:0000259" key="8">
    <source>
        <dbReference type="Pfam" id="PF13883"/>
    </source>
</evidence>
<dbReference type="GO" id="GO:0012505">
    <property type="term" value="C:endomembrane system"/>
    <property type="evidence" value="ECO:0007669"/>
    <property type="project" value="UniProtKB-ARBA"/>
</dbReference>
<dbReference type="Gene3D" id="2.30.110.10">
    <property type="entry name" value="Electron Transport, Fmn-binding Protein, Chain A"/>
    <property type="match status" value="1"/>
</dbReference>
<keyword evidence="7" id="KW-1133">Transmembrane helix</keyword>
<keyword evidence="4" id="KW-0732">Signal</keyword>
<evidence type="ECO:0000313" key="11">
    <source>
        <dbReference type="Xenbase" id="XB-GENE-6487216"/>
    </source>
</evidence>
<dbReference type="Proteomes" id="UP000186698">
    <property type="component" value="Chromosome 2L"/>
</dbReference>
<dbReference type="SUPFAM" id="SSF50475">
    <property type="entry name" value="FMN-binding split barrel"/>
    <property type="match status" value="1"/>
</dbReference>
<dbReference type="OMA" id="LAHHSKW"/>
<dbReference type="PANTHER" id="PTHR13343">
    <property type="entry name" value="CREG1 PROTEIN"/>
    <property type="match status" value="1"/>
</dbReference>
<dbReference type="GeneID" id="108708402"/>
<keyword evidence="7" id="KW-0472">Membrane</keyword>